<protein>
    <recommendedName>
        <fullName evidence="8">Kinesin motor domain-containing protein</fullName>
    </recommendedName>
</protein>
<feature type="region of interest" description="Disordered" evidence="7">
    <location>
        <begin position="242"/>
        <end position="315"/>
    </location>
</feature>
<dbReference type="AlphaFoldDB" id="A0A8J6C4E5"/>
<dbReference type="InterPro" id="IPR036961">
    <property type="entry name" value="Kinesin_motor_dom_sf"/>
</dbReference>
<dbReference type="Gene3D" id="3.40.850.10">
    <property type="entry name" value="Kinesin motor domain"/>
    <property type="match status" value="2"/>
</dbReference>
<keyword evidence="6" id="KW-0547">Nucleotide-binding</keyword>
<evidence type="ECO:0000256" key="4">
    <source>
        <dbReference type="ARBA" id="ARBA00023175"/>
    </source>
</evidence>
<feature type="domain" description="Kinesin motor" evidence="8">
    <location>
        <begin position="128"/>
        <end position="527"/>
    </location>
</feature>
<dbReference type="PRINTS" id="PR00380">
    <property type="entry name" value="KINESINHEAVY"/>
</dbReference>
<dbReference type="GO" id="GO:0003777">
    <property type="term" value="F:microtubule motor activity"/>
    <property type="evidence" value="ECO:0007669"/>
    <property type="project" value="InterPro"/>
</dbReference>
<comment type="subcellular location">
    <subcellularLocation>
        <location evidence="1">Cytoplasm</location>
        <location evidence="1">Cytoskeleton</location>
    </subcellularLocation>
</comment>
<evidence type="ECO:0000313" key="9">
    <source>
        <dbReference type="EMBL" id="KAG8458241.1"/>
    </source>
</evidence>
<organism evidence="9 10">
    <name type="scientific">Diacronema lutheri</name>
    <name type="common">Unicellular marine alga</name>
    <name type="synonym">Monochrysis lutheri</name>
    <dbReference type="NCBI Taxonomy" id="2081491"/>
    <lineage>
        <taxon>Eukaryota</taxon>
        <taxon>Haptista</taxon>
        <taxon>Haptophyta</taxon>
        <taxon>Pavlovophyceae</taxon>
        <taxon>Pavlovales</taxon>
        <taxon>Pavlovaceae</taxon>
        <taxon>Diacronema</taxon>
    </lineage>
</organism>
<dbReference type="SUPFAM" id="SSF52540">
    <property type="entry name" value="P-loop containing nucleoside triphosphate hydrolases"/>
    <property type="match status" value="1"/>
</dbReference>
<dbReference type="InterPro" id="IPR027640">
    <property type="entry name" value="Kinesin-like_fam"/>
</dbReference>
<keyword evidence="10" id="KW-1185">Reference proteome</keyword>
<keyword evidence="4 6" id="KW-0505">Motor protein</keyword>
<keyword evidence="5" id="KW-0206">Cytoskeleton</keyword>
<proteinExistence type="inferred from homology"/>
<accession>A0A8J6C4E5</accession>
<evidence type="ECO:0000256" key="5">
    <source>
        <dbReference type="ARBA" id="ARBA00023212"/>
    </source>
</evidence>
<dbReference type="PANTHER" id="PTHR47971:SF8">
    <property type="entry name" value="KINESIN-LIKE PROTEIN"/>
    <property type="match status" value="1"/>
</dbReference>
<keyword evidence="6" id="KW-0067">ATP-binding</keyword>
<dbReference type="Proteomes" id="UP000751190">
    <property type="component" value="Unassembled WGS sequence"/>
</dbReference>
<dbReference type="GO" id="GO:0005874">
    <property type="term" value="C:microtubule"/>
    <property type="evidence" value="ECO:0007669"/>
    <property type="project" value="UniProtKB-KW"/>
</dbReference>
<dbReference type="GO" id="GO:0008017">
    <property type="term" value="F:microtubule binding"/>
    <property type="evidence" value="ECO:0007669"/>
    <property type="project" value="InterPro"/>
</dbReference>
<dbReference type="OrthoDB" id="3176171at2759"/>
<dbReference type="EMBL" id="JAGTXO010000055">
    <property type="protein sequence ID" value="KAG8458241.1"/>
    <property type="molecule type" value="Genomic_DNA"/>
</dbReference>
<keyword evidence="3" id="KW-0493">Microtubule</keyword>
<dbReference type="InterPro" id="IPR013761">
    <property type="entry name" value="SAM/pointed_sf"/>
</dbReference>
<dbReference type="GO" id="GO:0005524">
    <property type="term" value="F:ATP binding"/>
    <property type="evidence" value="ECO:0007669"/>
    <property type="project" value="UniProtKB-UniRule"/>
</dbReference>
<feature type="binding site" evidence="6">
    <location>
        <begin position="221"/>
        <end position="228"/>
    </location>
    <ligand>
        <name>ATP</name>
        <dbReference type="ChEBI" id="CHEBI:30616"/>
    </ligand>
</feature>
<comment type="caution">
    <text evidence="9">The sequence shown here is derived from an EMBL/GenBank/DDBJ whole genome shotgun (WGS) entry which is preliminary data.</text>
</comment>
<dbReference type="SMART" id="SM00129">
    <property type="entry name" value="KISc"/>
    <property type="match status" value="1"/>
</dbReference>
<dbReference type="SUPFAM" id="SSF47769">
    <property type="entry name" value="SAM/Pointed domain"/>
    <property type="match status" value="1"/>
</dbReference>
<evidence type="ECO:0000256" key="2">
    <source>
        <dbReference type="ARBA" id="ARBA00022490"/>
    </source>
</evidence>
<evidence type="ECO:0000313" key="10">
    <source>
        <dbReference type="Proteomes" id="UP000751190"/>
    </source>
</evidence>
<dbReference type="GO" id="GO:0007018">
    <property type="term" value="P:microtubule-based movement"/>
    <property type="evidence" value="ECO:0007669"/>
    <property type="project" value="InterPro"/>
</dbReference>
<dbReference type="InterPro" id="IPR011049">
    <property type="entry name" value="Serralysin-like_metalloprot_C"/>
</dbReference>
<dbReference type="InterPro" id="IPR027417">
    <property type="entry name" value="P-loop_NTPase"/>
</dbReference>
<name>A0A8J6C4E5_DIALT</name>
<sequence>MAEYVPDFELGEDAPRNRAARLAQEAQWASAEIDARRHFSVREATKLYQPALLDAQDDFYAVRAIVQGQQQREGSGGAHLRALSPELLALVADFAMPGQGPLVSALIAREHERPRALAAQADADAAAPFRVFVRVRPLLAYEVRAGDYAALDCTSSARALVCHDGRLARSGRRLTMTHKFYACDAIFPPGASAAHVFDGALAPLLARALDGRGDGTLLCHGQTGAGKTHTLMQLVQQLARTLDASRTGGQSPAAGGQSPAAGGQSPAAGGQSPAAGGQSPAAGGQSPAAGGQSPAAGGQSPAAGGRAAGAGPTARGEDALPLVEVTFFEIGGKELAGHKGCAHDLLNARAPVRLCSDTHGTTHVLGAVVRAAHDGAGLLQTLSDGLALRCTEVTERNANSSRSHAVCALRFCASGRTLRLADLAGSERNLDTVGMSAAEHRASAEINKALFALKECFRMAALQRDAPHHTRGALRVPFRASALTRVLRGCFVDASHRTALIAAVAPGSADMFHTFNTLDHACLMAPHLALRTDGVACAPGGGGGGGGAHAASATYAVCLDVPMRRRRRAELVASGGQHEELAYERLPVHLWSAEHVRSWLANAHGGRFAHVVIPAGTDGRALLNLSARRLSELVEDADRVGRGGGGGAVGPSAVAAPAAPGAPGPAANEVGWYISSQAKIGRALFAALRDEQRGRFSSLDALAEAS</sequence>
<evidence type="ECO:0000256" key="6">
    <source>
        <dbReference type="PROSITE-ProRule" id="PRU00283"/>
    </source>
</evidence>
<evidence type="ECO:0000256" key="3">
    <source>
        <dbReference type="ARBA" id="ARBA00022701"/>
    </source>
</evidence>
<evidence type="ECO:0000259" key="8">
    <source>
        <dbReference type="PROSITE" id="PS50067"/>
    </source>
</evidence>
<gene>
    <name evidence="9" type="ORF">KFE25_001533</name>
</gene>
<keyword evidence="2" id="KW-0963">Cytoplasm</keyword>
<dbReference type="PANTHER" id="PTHR47971">
    <property type="entry name" value="KINESIN-RELATED PROTEIN 6"/>
    <property type="match status" value="1"/>
</dbReference>
<comment type="similarity">
    <text evidence="6">Belongs to the TRAFAC class myosin-kinesin ATPase superfamily. Kinesin family.</text>
</comment>
<evidence type="ECO:0000256" key="1">
    <source>
        <dbReference type="ARBA" id="ARBA00004245"/>
    </source>
</evidence>
<dbReference type="PROSITE" id="PS50067">
    <property type="entry name" value="KINESIN_MOTOR_2"/>
    <property type="match status" value="1"/>
</dbReference>
<dbReference type="SUPFAM" id="SSF101967">
    <property type="entry name" value="Adhesin YadA, collagen-binding domain"/>
    <property type="match status" value="1"/>
</dbReference>
<reference evidence="9" key="1">
    <citation type="submission" date="2021-05" db="EMBL/GenBank/DDBJ databases">
        <title>The genome of the haptophyte Pavlova lutheri (Diacronema luteri, Pavlovales) - a model for lipid biosynthesis in eukaryotic algae.</title>
        <authorList>
            <person name="Hulatt C.J."/>
            <person name="Posewitz M.C."/>
        </authorList>
    </citation>
    <scope>NUCLEOTIDE SEQUENCE</scope>
    <source>
        <strain evidence="9">NIVA-4/92</strain>
    </source>
</reference>
<dbReference type="Pfam" id="PF00225">
    <property type="entry name" value="Kinesin"/>
    <property type="match status" value="2"/>
</dbReference>
<evidence type="ECO:0000256" key="7">
    <source>
        <dbReference type="SAM" id="MobiDB-lite"/>
    </source>
</evidence>
<dbReference type="InterPro" id="IPR001752">
    <property type="entry name" value="Kinesin_motor_dom"/>
</dbReference>
<dbReference type="GO" id="GO:0007019">
    <property type="term" value="P:microtubule depolymerization"/>
    <property type="evidence" value="ECO:0007669"/>
    <property type="project" value="TreeGrafter"/>
</dbReference>
<feature type="compositionally biased region" description="Low complexity" evidence="7">
    <location>
        <begin position="248"/>
        <end position="311"/>
    </location>
</feature>